<dbReference type="Proteomes" id="UP000185639">
    <property type="component" value="Unassembled WGS sequence"/>
</dbReference>
<dbReference type="PROSITE" id="PS50109">
    <property type="entry name" value="HIS_KIN"/>
    <property type="match status" value="1"/>
</dbReference>
<keyword evidence="16" id="KW-0175">Coiled coil</keyword>
<feature type="domain" description="Histidine kinase" evidence="18">
    <location>
        <begin position="527"/>
        <end position="748"/>
    </location>
</feature>
<dbReference type="InterPro" id="IPR008207">
    <property type="entry name" value="Sig_transdc_His_kin_Hpt_dom"/>
</dbReference>
<dbReference type="InterPro" id="IPR001789">
    <property type="entry name" value="Sig_transdc_resp-reg_receiver"/>
</dbReference>
<dbReference type="Pfam" id="PF00512">
    <property type="entry name" value="HisKA"/>
    <property type="match status" value="1"/>
</dbReference>
<dbReference type="InterPro" id="IPR000014">
    <property type="entry name" value="PAS"/>
</dbReference>
<dbReference type="SUPFAM" id="SSF47226">
    <property type="entry name" value="Histidine-containing phosphotransfer domain, HPT domain"/>
    <property type="match status" value="1"/>
</dbReference>
<keyword evidence="24" id="KW-1185">Reference proteome</keyword>
<reference evidence="24" key="1">
    <citation type="submission" date="2017-01" db="EMBL/GenBank/DDBJ databases">
        <authorList>
            <person name="Varghese N."/>
            <person name="Submissions S."/>
        </authorList>
    </citation>
    <scope>NUCLEOTIDE SEQUENCE [LARGE SCALE GENOMIC DNA]</scope>
    <source>
        <strain evidence="24">DSM 24913</strain>
    </source>
</reference>
<dbReference type="Gene3D" id="1.20.120.160">
    <property type="entry name" value="HPT domain"/>
    <property type="match status" value="1"/>
</dbReference>
<dbReference type="CDD" id="cd16922">
    <property type="entry name" value="HATPase_EvgS-ArcB-TorS-like"/>
    <property type="match status" value="1"/>
</dbReference>
<dbReference type="GO" id="GO:0000155">
    <property type="term" value="F:phosphorelay sensor kinase activity"/>
    <property type="evidence" value="ECO:0007669"/>
    <property type="project" value="InterPro"/>
</dbReference>
<evidence type="ECO:0000259" key="22">
    <source>
        <dbReference type="PROSITE" id="PS50894"/>
    </source>
</evidence>
<dbReference type="AlphaFoldDB" id="A0A1N7JU14"/>
<dbReference type="InterPro" id="IPR005467">
    <property type="entry name" value="His_kinase_dom"/>
</dbReference>
<evidence type="ECO:0000313" key="23">
    <source>
        <dbReference type="EMBL" id="SIS52694.1"/>
    </source>
</evidence>
<gene>
    <name evidence="23" type="ORF">SAMN05421686_102188</name>
</gene>
<evidence type="ECO:0000256" key="3">
    <source>
        <dbReference type="ARBA" id="ARBA00012438"/>
    </source>
</evidence>
<evidence type="ECO:0000256" key="13">
    <source>
        <dbReference type="ARBA" id="ARBA00023136"/>
    </source>
</evidence>
<evidence type="ECO:0000256" key="14">
    <source>
        <dbReference type="PROSITE-ProRule" id="PRU00110"/>
    </source>
</evidence>
<dbReference type="SUPFAM" id="SSF47384">
    <property type="entry name" value="Homodimeric domain of signal transducing histidine kinase"/>
    <property type="match status" value="1"/>
</dbReference>
<organism evidence="23 24">
    <name type="scientific">Thalassolituus maritimus</name>
    <dbReference type="NCBI Taxonomy" id="484498"/>
    <lineage>
        <taxon>Bacteria</taxon>
        <taxon>Pseudomonadati</taxon>
        <taxon>Pseudomonadota</taxon>
        <taxon>Gammaproteobacteria</taxon>
        <taxon>Oceanospirillales</taxon>
        <taxon>Oceanospirillaceae</taxon>
        <taxon>Thalassolituus</taxon>
    </lineage>
</organism>
<dbReference type="RefSeq" id="WP_076514337.1">
    <property type="nucleotide sequence ID" value="NZ_CAJWBH010000033.1"/>
</dbReference>
<dbReference type="PRINTS" id="PR00344">
    <property type="entry name" value="BCTRLSENSOR"/>
</dbReference>
<dbReference type="InterPro" id="IPR000700">
    <property type="entry name" value="PAS-assoc_C"/>
</dbReference>
<dbReference type="EMBL" id="FTOH01000002">
    <property type="protein sequence ID" value="SIS52694.1"/>
    <property type="molecule type" value="Genomic_DNA"/>
</dbReference>
<evidence type="ECO:0000259" key="20">
    <source>
        <dbReference type="PROSITE" id="PS50112"/>
    </source>
</evidence>
<protein>
    <recommendedName>
        <fullName evidence="3">histidine kinase</fullName>
        <ecNumber evidence="3">2.7.13.3</ecNumber>
    </recommendedName>
</protein>
<dbReference type="InterPro" id="IPR036097">
    <property type="entry name" value="HisK_dim/P_sf"/>
</dbReference>
<feature type="transmembrane region" description="Helical" evidence="17">
    <location>
        <begin position="21"/>
        <end position="38"/>
    </location>
</feature>
<dbReference type="PANTHER" id="PTHR45339:SF1">
    <property type="entry name" value="HYBRID SIGNAL TRANSDUCTION HISTIDINE KINASE J"/>
    <property type="match status" value="1"/>
</dbReference>
<dbReference type="FunFam" id="1.10.287.130:FF:000004">
    <property type="entry name" value="Ethylene receptor 1"/>
    <property type="match status" value="1"/>
</dbReference>
<keyword evidence="13 17" id="KW-0472">Membrane</keyword>
<dbReference type="InterPro" id="IPR036641">
    <property type="entry name" value="HPT_dom_sf"/>
</dbReference>
<dbReference type="InterPro" id="IPR048760">
    <property type="entry name" value="VP0354-like_sensor_dom"/>
</dbReference>
<comment type="catalytic activity">
    <reaction evidence="1">
        <text>ATP + protein L-histidine = ADP + protein N-phospho-L-histidine.</text>
        <dbReference type="EC" id="2.7.13.3"/>
    </reaction>
</comment>
<dbReference type="PROSITE" id="PS50113">
    <property type="entry name" value="PAC"/>
    <property type="match status" value="1"/>
</dbReference>
<feature type="domain" description="PAC" evidence="21">
    <location>
        <begin position="439"/>
        <end position="491"/>
    </location>
</feature>
<evidence type="ECO:0000313" key="24">
    <source>
        <dbReference type="Proteomes" id="UP000185639"/>
    </source>
</evidence>
<dbReference type="InterPro" id="IPR035965">
    <property type="entry name" value="PAS-like_dom_sf"/>
</dbReference>
<evidence type="ECO:0000256" key="15">
    <source>
        <dbReference type="PROSITE-ProRule" id="PRU00169"/>
    </source>
</evidence>
<keyword evidence="9" id="KW-0418">Kinase</keyword>
<dbReference type="PROSITE" id="PS50110">
    <property type="entry name" value="RESPONSE_REGULATORY"/>
    <property type="match status" value="1"/>
</dbReference>
<keyword evidence="11 17" id="KW-1133">Transmembrane helix</keyword>
<dbReference type="SUPFAM" id="SSF103190">
    <property type="entry name" value="Sensory domain-like"/>
    <property type="match status" value="1"/>
</dbReference>
<feature type="domain" description="Response regulatory" evidence="19">
    <location>
        <begin position="891"/>
        <end position="1012"/>
    </location>
</feature>
<dbReference type="STRING" id="484498.SAMN05421686_102188"/>
<dbReference type="GO" id="GO:0005524">
    <property type="term" value="F:ATP binding"/>
    <property type="evidence" value="ECO:0007669"/>
    <property type="project" value="UniProtKB-KW"/>
</dbReference>
<sequence length="1152" mass="127939">MFLRHTSKQQQAAYIRPQTMVLGLLLLLTLVTVGQYYLSEQRVFDQYQQASGEQQSAIIDELAKQFERDYHQLRFLYATPPIHGIVRSSGNGGIDPLDNTRQAQWKARLETIFQAYIENNAHALQARYLINDGNWSEIIRVQRTGSSTRVANSTELQEKRGRDYVEILPYIRANDFYLSDIELNKEYGRVSYPHQSVYRLVMPIYAQDGHLFGALVLNFDAYFLLSRLSNLAANTSKVYLYDHDGHILVSPTSGEAFSFEFANATLWSDLYSAEQNSIHRGTALVSANSDGAHYYLTQRQLNMPGSNGDRFIKVAIATPTRLIQQQTISDTLRFSAAALVVSFVLSVLFLFYQRQVRKTLNLSDTEARFRAIVDDSTDAIIGMRTDGTITSWNSAATSILGYSSRQIENSDFTETFATGEHQEWVKEVIASVAEGGQPETLRVPLVSKNQHTLTTQLSVSPIKTAKGAAIGVSAIIRDISEQERAEQRIRDLNTNLEAVVEQRTEELEQARNMALSASRAKSQFIANVSHEIRTPLNGIIGMLQLIRRGELRVQEKRYLDLADTSSQLLAAIVNDVLDFSKIEAGKLDIDNIPYDLNRLISDLVLSMSVPASEKGLEIILDVSEVQSPSLSGDANRIRQILTNLINNAIKFTLKGHILVRLTTQNTNAESTTLSIEVEDTGVGISKEKLPTIFDAFVQEDAAVTREFGGTGLGLTITNKLCKLMGGRLDVQSEKGSGTKFTATFVQKLAVGSEAEKQNPDFSGLNFHVIDRSDDSAANLVKLLKSWGAQAISSRHPRPDAHIRKGSYIIIDATLAENFVPHENVAGVIITVPHVKRTEIELPDLHGAFRLSKPITPVQLEYAVRRLKTGSADEKSSNLESSGKTAALAGRRILAVDDNQINLAVIEGMVRHLGAEVVSAGNGVEAIDMLRRSGHLIDLILMDCQMPSMDGYECTRQIRGGYAGDSACRIPVIAMTASAMAGDREKCLLSGMDDYLAKPIDNEELRKALTQWMSAVTSAEYQPVEQLVVEKSTDLDIYPVWDKPTVMKLVSNQEERLGRLIDVFHEASEEKVAKLKSALARTDTAEVVSLAKFLQGSSASVAATRLQHICKTLEAEAREGHMDTLKKYKHMFEDEYDKLEEAFSEFLSKRNQA</sequence>
<dbReference type="Pfam" id="PF21623">
    <property type="entry name" value="HK_sensor_dom_bact"/>
    <property type="match status" value="1"/>
</dbReference>
<dbReference type="Gene3D" id="3.40.50.2300">
    <property type="match status" value="1"/>
</dbReference>
<dbReference type="PROSITE" id="PS50894">
    <property type="entry name" value="HPT"/>
    <property type="match status" value="1"/>
</dbReference>
<feature type="modified residue" description="4-aspartylphosphate" evidence="15">
    <location>
        <position position="942"/>
    </location>
</feature>
<keyword evidence="12" id="KW-0902">Two-component regulatory system</keyword>
<comment type="caution">
    <text evidence="14">Lacks conserved residue(s) required for the propagation of feature annotation.</text>
</comment>
<dbReference type="InterPro" id="IPR011006">
    <property type="entry name" value="CheY-like_superfamily"/>
</dbReference>
<accession>A0A1N7JU14</accession>
<dbReference type="GO" id="GO:0005886">
    <property type="term" value="C:plasma membrane"/>
    <property type="evidence" value="ECO:0007669"/>
    <property type="project" value="UniProtKB-SubCell"/>
</dbReference>
<dbReference type="Gene3D" id="3.30.450.20">
    <property type="entry name" value="PAS domain"/>
    <property type="match status" value="2"/>
</dbReference>
<evidence type="ECO:0000259" key="18">
    <source>
        <dbReference type="PROSITE" id="PS50109"/>
    </source>
</evidence>
<dbReference type="Gene3D" id="3.30.565.10">
    <property type="entry name" value="Histidine kinase-like ATPase, C-terminal domain"/>
    <property type="match status" value="1"/>
</dbReference>
<dbReference type="InterPro" id="IPR003594">
    <property type="entry name" value="HATPase_dom"/>
</dbReference>
<dbReference type="EC" id="2.7.13.3" evidence="3"/>
<name>A0A1N7JU14_9GAMM</name>
<evidence type="ECO:0000256" key="11">
    <source>
        <dbReference type="ARBA" id="ARBA00022989"/>
    </source>
</evidence>
<dbReference type="InterPro" id="IPR004358">
    <property type="entry name" value="Sig_transdc_His_kin-like_C"/>
</dbReference>
<dbReference type="Pfam" id="PF13426">
    <property type="entry name" value="PAS_9"/>
    <property type="match status" value="1"/>
</dbReference>
<keyword evidence="6" id="KW-0808">Transferase</keyword>
<keyword evidence="10" id="KW-0067">ATP-binding</keyword>
<keyword evidence="8" id="KW-0547">Nucleotide-binding</keyword>
<evidence type="ECO:0000256" key="6">
    <source>
        <dbReference type="ARBA" id="ARBA00022679"/>
    </source>
</evidence>
<dbReference type="InterPro" id="IPR029151">
    <property type="entry name" value="Sensor-like_sf"/>
</dbReference>
<dbReference type="Gene3D" id="1.10.287.130">
    <property type="match status" value="1"/>
</dbReference>
<evidence type="ECO:0000256" key="10">
    <source>
        <dbReference type="ARBA" id="ARBA00022840"/>
    </source>
</evidence>
<dbReference type="Pfam" id="PF00072">
    <property type="entry name" value="Response_reg"/>
    <property type="match status" value="1"/>
</dbReference>
<dbReference type="SUPFAM" id="SSF55874">
    <property type="entry name" value="ATPase domain of HSP90 chaperone/DNA topoisomerase II/histidine kinase"/>
    <property type="match status" value="1"/>
</dbReference>
<dbReference type="CDD" id="cd17546">
    <property type="entry name" value="REC_hyHK_CKI1_RcsC-like"/>
    <property type="match status" value="1"/>
</dbReference>
<dbReference type="SMART" id="SM00091">
    <property type="entry name" value="PAS"/>
    <property type="match status" value="1"/>
</dbReference>
<dbReference type="CDD" id="cd00082">
    <property type="entry name" value="HisKA"/>
    <property type="match status" value="1"/>
</dbReference>
<dbReference type="NCBIfam" id="TIGR00229">
    <property type="entry name" value="sensory_box"/>
    <property type="match status" value="1"/>
</dbReference>
<evidence type="ECO:0000256" key="7">
    <source>
        <dbReference type="ARBA" id="ARBA00022692"/>
    </source>
</evidence>
<proteinExistence type="predicted"/>
<comment type="subcellular location">
    <subcellularLocation>
        <location evidence="2">Cell membrane</location>
        <topology evidence="2">Multi-pass membrane protein</topology>
    </subcellularLocation>
</comment>
<keyword evidence="5 15" id="KW-0597">Phosphoprotein</keyword>
<dbReference type="SMART" id="SM00448">
    <property type="entry name" value="REC"/>
    <property type="match status" value="1"/>
</dbReference>
<evidence type="ECO:0000256" key="17">
    <source>
        <dbReference type="SAM" id="Phobius"/>
    </source>
</evidence>
<dbReference type="FunFam" id="3.30.565.10:FF:000010">
    <property type="entry name" value="Sensor histidine kinase RcsC"/>
    <property type="match status" value="1"/>
</dbReference>
<feature type="domain" description="HPt" evidence="22">
    <location>
        <begin position="1052"/>
        <end position="1145"/>
    </location>
</feature>
<evidence type="ECO:0000256" key="4">
    <source>
        <dbReference type="ARBA" id="ARBA00022475"/>
    </source>
</evidence>
<keyword evidence="7 17" id="KW-0812">Transmembrane</keyword>
<dbReference type="SUPFAM" id="SSF55785">
    <property type="entry name" value="PYP-like sensor domain (PAS domain)"/>
    <property type="match status" value="1"/>
</dbReference>
<feature type="domain" description="PAS" evidence="20">
    <location>
        <begin position="365"/>
        <end position="436"/>
    </location>
</feature>
<evidence type="ECO:0000256" key="5">
    <source>
        <dbReference type="ARBA" id="ARBA00022553"/>
    </source>
</evidence>
<evidence type="ECO:0000259" key="19">
    <source>
        <dbReference type="PROSITE" id="PS50110"/>
    </source>
</evidence>
<evidence type="ECO:0000256" key="2">
    <source>
        <dbReference type="ARBA" id="ARBA00004651"/>
    </source>
</evidence>
<dbReference type="SMART" id="SM00387">
    <property type="entry name" value="HATPase_c"/>
    <property type="match status" value="1"/>
</dbReference>
<dbReference type="InterPro" id="IPR036890">
    <property type="entry name" value="HATPase_C_sf"/>
</dbReference>
<evidence type="ECO:0000256" key="9">
    <source>
        <dbReference type="ARBA" id="ARBA00022777"/>
    </source>
</evidence>
<dbReference type="SUPFAM" id="SSF52172">
    <property type="entry name" value="CheY-like"/>
    <property type="match status" value="1"/>
</dbReference>
<evidence type="ECO:0000256" key="12">
    <source>
        <dbReference type="ARBA" id="ARBA00023012"/>
    </source>
</evidence>
<evidence type="ECO:0000256" key="1">
    <source>
        <dbReference type="ARBA" id="ARBA00000085"/>
    </source>
</evidence>
<dbReference type="PROSITE" id="PS50112">
    <property type="entry name" value="PAS"/>
    <property type="match status" value="1"/>
</dbReference>
<feature type="coiled-coil region" evidence="16">
    <location>
        <begin position="482"/>
        <end position="513"/>
    </location>
</feature>
<evidence type="ECO:0000256" key="16">
    <source>
        <dbReference type="SAM" id="Coils"/>
    </source>
</evidence>
<dbReference type="Pfam" id="PF02518">
    <property type="entry name" value="HATPase_c"/>
    <property type="match status" value="1"/>
</dbReference>
<dbReference type="OrthoDB" id="6110612at2"/>
<dbReference type="PANTHER" id="PTHR45339">
    <property type="entry name" value="HYBRID SIGNAL TRANSDUCTION HISTIDINE KINASE J"/>
    <property type="match status" value="1"/>
</dbReference>
<dbReference type="InterPro" id="IPR003661">
    <property type="entry name" value="HisK_dim/P_dom"/>
</dbReference>
<dbReference type="Pfam" id="PF01627">
    <property type="entry name" value="Hpt"/>
    <property type="match status" value="1"/>
</dbReference>
<keyword evidence="4" id="KW-1003">Cell membrane</keyword>
<evidence type="ECO:0000259" key="21">
    <source>
        <dbReference type="PROSITE" id="PS50113"/>
    </source>
</evidence>
<dbReference type="SMART" id="SM00388">
    <property type="entry name" value="HisKA"/>
    <property type="match status" value="1"/>
</dbReference>
<evidence type="ECO:0000256" key="8">
    <source>
        <dbReference type="ARBA" id="ARBA00022741"/>
    </source>
</evidence>
<dbReference type="CDD" id="cd00130">
    <property type="entry name" value="PAS"/>
    <property type="match status" value="1"/>
</dbReference>